<evidence type="ECO:0000256" key="2">
    <source>
        <dbReference type="ARBA" id="ARBA00023157"/>
    </source>
</evidence>
<dbReference type="GO" id="GO:0005524">
    <property type="term" value="F:ATP binding"/>
    <property type="evidence" value="ECO:0007669"/>
    <property type="project" value="InterPro"/>
</dbReference>
<feature type="domain" description="Fibronectin type-III" evidence="9">
    <location>
        <begin position="732"/>
        <end position="826"/>
    </location>
</feature>
<dbReference type="PANTHER" id="PTHR24416">
    <property type="entry name" value="TYROSINE-PROTEIN KINASE RECEPTOR"/>
    <property type="match status" value="1"/>
</dbReference>
<dbReference type="Gene3D" id="1.10.510.10">
    <property type="entry name" value="Transferase(Phosphotransferase) domain 1"/>
    <property type="match status" value="1"/>
</dbReference>
<dbReference type="CDD" id="cd00063">
    <property type="entry name" value="FN3"/>
    <property type="match status" value="1"/>
</dbReference>
<comment type="subcellular location">
    <subcellularLocation>
        <location evidence="1">Membrane</location>
        <topology evidence="1">Single-pass membrane protein</topology>
    </subcellularLocation>
</comment>
<feature type="signal peptide" evidence="6">
    <location>
        <begin position="1"/>
        <end position="20"/>
    </location>
</feature>
<dbReference type="PROSITE" id="PS50853">
    <property type="entry name" value="FN3"/>
    <property type="match status" value="1"/>
</dbReference>
<dbReference type="InterPro" id="IPR036116">
    <property type="entry name" value="FN3_sf"/>
</dbReference>
<feature type="transmembrane region" description="Helical" evidence="5">
    <location>
        <begin position="835"/>
        <end position="856"/>
    </location>
</feature>
<name>A0A8S3RXP7_MYTED</name>
<evidence type="ECO:0008006" key="12">
    <source>
        <dbReference type="Google" id="ProtNLM"/>
    </source>
</evidence>
<dbReference type="PANTHER" id="PTHR24416:SF611">
    <property type="entry name" value="TYROSINE-PROTEIN KINASE TRANSMEMBRANE RECEPTOR ROR"/>
    <property type="match status" value="1"/>
</dbReference>
<dbReference type="InterPro" id="IPR000742">
    <property type="entry name" value="EGF"/>
</dbReference>
<keyword evidence="3" id="KW-0325">Glycoprotein</keyword>
<dbReference type="Gene3D" id="2.60.40.10">
    <property type="entry name" value="Immunoglobulins"/>
    <property type="match status" value="1"/>
</dbReference>
<feature type="domain" description="EGF-like" evidence="8">
    <location>
        <begin position="77"/>
        <end position="109"/>
    </location>
</feature>
<evidence type="ECO:0000256" key="3">
    <source>
        <dbReference type="ARBA" id="ARBA00023180"/>
    </source>
</evidence>
<dbReference type="AlphaFoldDB" id="A0A8S3RXP7"/>
<dbReference type="Gene3D" id="2.10.25.10">
    <property type="entry name" value="Laminin"/>
    <property type="match status" value="1"/>
</dbReference>
<evidence type="ECO:0000259" key="8">
    <source>
        <dbReference type="PROSITE" id="PS50026"/>
    </source>
</evidence>
<dbReference type="PRINTS" id="PR00109">
    <property type="entry name" value="TYRKINASE"/>
</dbReference>
<feature type="disulfide bond" evidence="4">
    <location>
        <begin position="99"/>
        <end position="108"/>
    </location>
</feature>
<dbReference type="SUPFAM" id="SSF49265">
    <property type="entry name" value="Fibronectin type III"/>
    <property type="match status" value="1"/>
</dbReference>
<evidence type="ECO:0000256" key="1">
    <source>
        <dbReference type="ARBA" id="ARBA00004167"/>
    </source>
</evidence>
<keyword evidence="6" id="KW-0732">Signal</keyword>
<keyword evidence="5" id="KW-0812">Transmembrane</keyword>
<sequence length="1139" mass="129444">MTFKLLVLCSVFLFIGTVQPWSGNYCARRVSSFRYHRYCRCRVWGWCTHWKDVRRTYYSTQNYCCPGWRHNGNQNCNIPICSPSCRNGGTCDRPNVCDCPAGYTGDICDGIAACSHLDPCYPGRCYGNNLCMCSEGFGGSTCKTLQNVEFKPLIEKGNATFAKYSYTEKKFLYEFMTDATNMSAVDRVWTNFDEFNLMNFDIDASIDVKYAFGHIPSIPGYIRNMKFGIVDAKVLIVHHKLGPSGEYEVNRETFTCPQPSNYNPIANTVLECRMNNGTNVFQVDSGDRYFLTYTITTGGYRELVNTDNNQLYATEIYDGVSSQQNMEYRFDYDKPVHCQEFSTCSSGEVPLQLEEDITKTPIKPKWSGWSDRDLSGVKRYAFEVWKMEYSLDYSVLREPDILPNYNPVPEFITEILASNNAFPEYEPKEPGVYSTILEVADRANNSRYVRRIAIFDKTSEISTKSSHRLFLSSASNQSNYSWQTTPNSQQTTTLIVQWENHFINEVHENGHFLARVQDYTPKTEFEINHGTPSTIPPTNGWQNVAPLKENKSLVLSGVSIRDGDPYQVWVRAHDVMGNEKTDSTVVHFDHSPPIVYTPTFKKNIDDGKFPFSSRVTVAAKDEHSGISKVSFKFVVNSTGEVKNQKDFMINSQTQSYCNQLIKECYCISKGECFMIDSVLDIDNCWLKVPIDRTEDEVHSLQVTVYNLAMLSSMTSYNLGKVDSFNGIKEYYSPSNITISKTSDTSLGISWIQAPSCYDRAGILIRLFRPDNTTKDFQVHKDATTFDLTGLSPTTYYWFELFTKYGNDTNFVMSGSPAILKFQTAEASVGFPPGGVAGLSAGFILLLVVVVVILLFLGRTGRLQPAKARMTQGIRTIRNTIRVRSHTNAGYNNRAYSSKFDDDIYYYGQMNTSGATSSIISRKDISLESELTQGKFATMYLAKYYGNHRDAQTVVAKVVKDDQKEENVMKMKAKINFYTEKVGHHKNVVDFIGYVEDDVRGSFMVLEYCESGVLKEFLISKKSDITVDLEERLFRMVFGVCLGMDYLSSKKVVHRRLAARNILLDHLLEPKITGFGPEPDAEQEGEERIPLKWMAPECMKSTMNANELSDVFLLVWLCGRYFHWVIHLTLESKAGKLLLD</sequence>
<evidence type="ECO:0000256" key="4">
    <source>
        <dbReference type="PROSITE-ProRule" id="PRU00076"/>
    </source>
</evidence>
<dbReference type="PROSITE" id="PS50026">
    <property type="entry name" value="EGF_3"/>
    <property type="match status" value="1"/>
</dbReference>
<organism evidence="10 11">
    <name type="scientific">Mytilus edulis</name>
    <name type="common">Blue mussel</name>
    <dbReference type="NCBI Taxonomy" id="6550"/>
    <lineage>
        <taxon>Eukaryota</taxon>
        <taxon>Metazoa</taxon>
        <taxon>Spiralia</taxon>
        <taxon>Lophotrochozoa</taxon>
        <taxon>Mollusca</taxon>
        <taxon>Bivalvia</taxon>
        <taxon>Autobranchia</taxon>
        <taxon>Pteriomorphia</taxon>
        <taxon>Mytilida</taxon>
        <taxon>Mytiloidea</taxon>
        <taxon>Mytilidae</taxon>
        <taxon>Mytilinae</taxon>
        <taxon>Mytilus</taxon>
    </lineage>
</organism>
<evidence type="ECO:0000256" key="5">
    <source>
        <dbReference type="SAM" id="Phobius"/>
    </source>
</evidence>
<dbReference type="InterPro" id="IPR013783">
    <property type="entry name" value="Ig-like_fold"/>
</dbReference>
<keyword evidence="11" id="KW-1185">Reference proteome</keyword>
<comment type="caution">
    <text evidence="10">The sequence shown here is derived from an EMBL/GenBank/DDBJ whole genome shotgun (WGS) entry which is preliminary data.</text>
</comment>
<dbReference type="OrthoDB" id="6106621at2759"/>
<dbReference type="InterPro" id="IPR050122">
    <property type="entry name" value="RTK"/>
</dbReference>
<feature type="disulfide bond" evidence="4">
    <location>
        <begin position="81"/>
        <end position="91"/>
    </location>
</feature>
<dbReference type="Proteomes" id="UP000683360">
    <property type="component" value="Unassembled WGS sequence"/>
</dbReference>
<dbReference type="SMART" id="SM00181">
    <property type="entry name" value="EGF"/>
    <property type="match status" value="2"/>
</dbReference>
<dbReference type="Pfam" id="PF07714">
    <property type="entry name" value="PK_Tyr_Ser-Thr"/>
    <property type="match status" value="1"/>
</dbReference>
<feature type="domain" description="Protein kinase" evidence="7">
    <location>
        <begin position="924"/>
        <end position="1139"/>
    </location>
</feature>
<dbReference type="PROSITE" id="PS50011">
    <property type="entry name" value="PROTEIN_KINASE_DOM"/>
    <property type="match status" value="1"/>
</dbReference>
<dbReference type="GO" id="GO:0007169">
    <property type="term" value="P:cell surface receptor protein tyrosine kinase signaling pathway"/>
    <property type="evidence" value="ECO:0007669"/>
    <property type="project" value="TreeGrafter"/>
</dbReference>
<gene>
    <name evidence="10" type="ORF">MEDL_27620</name>
</gene>
<dbReference type="InterPro" id="IPR011009">
    <property type="entry name" value="Kinase-like_dom_sf"/>
</dbReference>
<dbReference type="InterPro" id="IPR001245">
    <property type="entry name" value="Ser-Thr/Tyr_kinase_cat_dom"/>
</dbReference>
<dbReference type="InterPro" id="IPR000719">
    <property type="entry name" value="Prot_kinase_dom"/>
</dbReference>
<keyword evidence="5" id="KW-1133">Transmembrane helix</keyword>
<evidence type="ECO:0000259" key="9">
    <source>
        <dbReference type="PROSITE" id="PS50853"/>
    </source>
</evidence>
<dbReference type="GO" id="GO:0004714">
    <property type="term" value="F:transmembrane receptor protein tyrosine kinase activity"/>
    <property type="evidence" value="ECO:0007669"/>
    <property type="project" value="TreeGrafter"/>
</dbReference>
<feature type="chain" id="PRO_5035942063" description="Receptor protein-tyrosine kinase" evidence="6">
    <location>
        <begin position="21"/>
        <end position="1139"/>
    </location>
</feature>
<dbReference type="InterPro" id="IPR013111">
    <property type="entry name" value="EGF_extracell"/>
</dbReference>
<dbReference type="PROSITE" id="PS01186">
    <property type="entry name" value="EGF_2"/>
    <property type="match status" value="2"/>
</dbReference>
<dbReference type="Pfam" id="PF07974">
    <property type="entry name" value="EGF_2"/>
    <property type="match status" value="1"/>
</dbReference>
<protein>
    <recommendedName>
        <fullName evidence="12">Receptor protein-tyrosine kinase</fullName>
    </recommendedName>
</protein>
<evidence type="ECO:0000313" key="11">
    <source>
        <dbReference type="Proteomes" id="UP000683360"/>
    </source>
</evidence>
<keyword evidence="2 4" id="KW-1015">Disulfide bond</keyword>
<keyword evidence="5" id="KW-0472">Membrane</keyword>
<comment type="caution">
    <text evidence="4">Lacks conserved residue(s) required for the propagation of feature annotation.</text>
</comment>
<evidence type="ECO:0000259" key="7">
    <source>
        <dbReference type="PROSITE" id="PS50011"/>
    </source>
</evidence>
<reference evidence="10" key="1">
    <citation type="submission" date="2021-03" db="EMBL/GenBank/DDBJ databases">
        <authorList>
            <person name="Bekaert M."/>
        </authorList>
    </citation>
    <scope>NUCLEOTIDE SEQUENCE</scope>
</reference>
<dbReference type="CDD" id="cd00054">
    <property type="entry name" value="EGF_CA"/>
    <property type="match status" value="1"/>
</dbReference>
<proteinExistence type="predicted"/>
<dbReference type="GO" id="GO:0043235">
    <property type="term" value="C:receptor complex"/>
    <property type="evidence" value="ECO:0007669"/>
    <property type="project" value="TreeGrafter"/>
</dbReference>
<dbReference type="SUPFAM" id="SSF56112">
    <property type="entry name" value="Protein kinase-like (PK-like)"/>
    <property type="match status" value="1"/>
</dbReference>
<dbReference type="EMBL" id="CAJPWZ010001384">
    <property type="protein sequence ID" value="CAG2213725.1"/>
    <property type="molecule type" value="Genomic_DNA"/>
</dbReference>
<evidence type="ECO:0000256" key="6">
    <source>
        <dbReference type="SAM" id="SignalP"/>
    </source>
</evidence>
<accession>A0A8S3RXP7</accession>
<dbReference type="PROSITE" id="PS00022">
    <property type="entry name" value="EGF_1"/>
    <property type="match status" value="2"/>
</dbReference>
<evidence type="ECO:0000313" key="10">
    <source>
        <dbReference type="EMBL" id="CAG2213725.1"/>
    </source>
</evidence>
<dbReference type="GO" id="GO:0005886">
    <property type="term" value="C:plasma membrane"/>
    <property type="evidence" value="ECO:0007669"/>
    <property type="project" value="TreeGrafter"/>
</dbReference>
<keyword evidence="4" id="KW-0245">EGF-like domain</keyword>
<dbReference type="InterPro" id="IPR003961">
    <property type="entry name" value="FN3_dom"/>
</dbReference>